<feature type="coiled-coil region" evidence="1">
    <location>
        <begin position="198"/>
        <end position="232"/>
    </location>
</feature>
<organism evidence="3">
    <name type="scientific">Rhizoctonia cerealis phyllomonavirus</name>
    <dbReference type="NCBI Taxonomy" id="3068671"/>
    <lineage>
        <taxon>Viruses</taxon>
        <taxon>Riboviria</taxon>
        <taxon>Orthornavirae</taxon>
        <taxon>Negarnaviricota</taxon>
        <taxon>Haploviricotina</taxon>
        <taxon>Monjiviricetes</taxon>
        <taxon>Mononegavirales</taxon>
        <taxon>Mymonaviridae</taxon>
        <taxon>Phyllomonavirus</taxon>
    </lineage>
</organism>
<feature type="region of interest" description="Disordered" evidence="2">
    <location>
        <begin position="467"/>
        <end position="493"/>
    </location>
</feature>
<proteinExistence type="predicted"/>
<reference evidence="3" key="2">
    <citation type="submission" date="2023-05" db="EMBL/GenBank/DDBJ databases">
        <authorList>
            <person name="Li W."/>
        </authorList>
    </citation>
    <scope>NUCLEOTIDE SEQUENCE</scope>
    <source>
        <strain evidence="3">RcPhV-0928-1</strain>
    </source>
</reference>
<protein>
    <submittedName>
        <fullName evidence="3">Uncharacterized protein</fullName>
    </submittedName>
</protein>
<feature type="region of interest" description="Disordered" evidence="2">
    <location>
        <begin position="429"/>
        <end position="454"/>
    </location>
</feature>
<evidence type="ECO:0000256" key="1">
    <source>
        <dbReference type="SAM" id="Coils"/>
    </source>
</evidence>
<reference evidence="3" key="1">
    <citation type="journal article" date="2023" name="Microbiol. Spectr.">
        <title>Extreme Diversity of Mycoviruses Present in Single Strains of Rhizoctonia cerealis, the Pathogen of Wheat Sharp Eyespot.</title>
        <authorList>
            <person name="Li W."/>
            <person name="Sun H."/>
            <person name="Cao S."/>
            <person name="Zhang A."/>
            <person name="Zhang H."/>
            <person name="Shu Y."/>
            <person name="Chen H."/>
        </authorList>
    </citation>
    <scope>NUCLEOTIDE SEQUENCE</scope>
    <source>
        <strain evidence="3">RcPhV-0928-1</strain>
    </source>
</reference>
<name>A0AA51BSG5_9MONO</name>
<accession>A0AA51BSG5</accession>
<dbReference type="EMBL" id="OQ999702">
    <property type="protein sequence ID" value="WMI40109.1"/>
    <property type="molecule type" value="Viral_cRNA"/>
</dbReference>
<feature type="region of interest" description="Disordered" evidence="2">
    <location>
        <begin position="45"/>
        <end position="139"/>
    </location>
</feature>
<evidence type="ECO:0000313" key="3">
    <source>
        <dbReference type="EMBL" id="WMI40109.1"/>
    </source>
</evidence>
<sequence length="510" mass="55751">MSQRIMSSQGENQPELARDVNIVDFSDYSGSIKPDLKRLLKRFESGAAGDDEFKPAEGMAAPEVEKKKSKLSMATALSRKARSAHSRNPSRERSAPRALTPDPMTNVGRIYGVGTDEGEQQKKDTFYGPRPNPSVTLPSHKSAPVLKVEEPTPKKGDEIVEIITPEVIPRSASADHSSREGSTFLPTVPSFNPSQNFMDLVNAKLQSMDDKVNECKAETESVKALIDRLQNTYDHSMDSILLALGRIEVRLGDDNSVHSFMEVKSMITDLTHSIGAMRSQLDRASTGYQPRRDTAFTGLSYSPYLFGPKHQSYRSSQHTEATEVRAVKEESPVIEASGFDSDNSMKSDVSSKSHASSSIGYVRRGAVPDTRDYGNMKLGQSKSAPGVVSFEHARESSLPMLAKPEHVSITKSDAGGSLRTVFGSFFSGSKQEPPKAYTVPPESTAEGSTSAERREIATRDLLKSIDEDLAPKYQGKGKAPEKPSVVHMPVTKTDVGKPVKKDVELIDADW</sequence>
<keyword evidence="1" id="KW-0175">Coiled coil</keyword>
<evidence type="ECO:0000256" key="2">
    <source>
        <dbReference type="SAM" id="MobiDB-lite"/>
    </source>
</evidence>